<organism evidence="1 2">
    <name type="scientific">Immersiella caudata</name>
    <dbReference type="NCBI Taxonomy" id="314043"/>
    <lineage>
        <taxon>Eukaryota</taxon>
        <taxon>Fungi</taxon>
        <taxon>Dikarya</taxon>
        <taxon>Ascomycota</taxon>
        <taxon>Pezizomycotina</taxon>
        <taxon>Sordariomycetes</taxon>
        <taxon>Sordariomycetidae</taxon>
        <taxon>Sordariales</taxon>
        <taxon>Lasiosphaeriaceae</taxon>
        <taxon>Immersiella</taxon>
    </lineage>
</organism>
<sequence>MRGATSKNSVFSHGKSLLFALGRERAPERPLIFLTRSLGGIMLARSSSSTDTIIKYVIGSTAAIIFLGTPHRGSPDLAALGEWARSLVSLRMQTTSAILDTRLEGHASGAGPGILLCALAEVRFPF</sequence>
<reference evidence="1" key="1">
    <citation type="submission" date="2023-06" db="EMBL/GenBank/DDBJ databases">
        <title>Genome-scale phylogeny and comparative genomics of the fungal order Sordariales.</title>
        <authorList>
            <consortium name="Lawrence Berkeley National Laboratory"/>
            <person name="Hensen N."/>
            <person name="Bonometti L."/>
            <person name="Westerberg I."/>
            <person name="Brannstrom I.O."/>
            <person name="Guillou S."/>
            <person name="Cros-Aarteil S."/>
            <person name="Calhoun S."/>
            <person name="Haridas S."/>
            <person name="Kuo A."/>
            <person name="Mondo S."/>
            <person name="Pangilinan J."/>
            <person name="Riley R."/>
            <person name="Labutti K."/>
            <person name="Andreopoulos B."/>
            <person name="Lipzen A."/>
            <person name="Chen C."/>
            <person name="Yanf M."/>
            <person name="Daum C."/>
            <person name="Ng V."/>
            <person name="Clum A."/>
            <person name="Steindorff A."/>
            <person name="Ohm R."/>
            <person name="Martin F."/>
            <person name="Silar P."/>
            <person name="Natvig D."/>
            <person name="Lalanne C."/>
            <person name="Gautier V."/>
            <person name="Ament-Velasquez S.L."/>
            <person name="Kruys A."/>
            <person name="Hutchinson M.I."/>
            <person name="Powell A.J."/>
            <person name="Barry K."/>
            <person name="Miller A.N."/>
            <person name="Grigoriev I.V."/>
            <person name="Debuchy R."/>
            <person name="Gladieux P."/>
            <person name="Thoren M.H."/>
            <person name="Johannesson H."/>
        </authorList>
    </citation>
    <scope>NUCLEOTIDE SEQUENCE</scope>
    <source>
        <strain evidence="1">CBS 606.72</strain>
    </source>
</reference>
<dbReference type="AlphaFoldDB" id="A0AA39WKB4"/>
<evidence type="ECO:0000313" key="2">
    <source>
        <dbReference type="Proteomes" id="UP001175000"/>
    </source>
</evidence>
<dbReference type="Proteomes" id="UP001175000">
    <property type="component" value="Unassembled WGS sequence"/>
</dbReference>
<comment type="caution">
    <text evidence="1">The sequence shown here is derived from an EMBL/GenBank/DDBJ whole genome shotgun (WGS) entry which is preliminary data.</text>
</comment>
<gene>
    <name evidence="1" type="ORF">B0T14DRAFT_434076</name>
</gene>
<evidence type="ECO:0000313" key="1">
    <source>
        <dbReference type="EMBL" id="KAK0616989.1"/>
    </source>
</evidence>
<protein>
    <submittedName>
        <fullName evidence="1">Uncharacterized protein</fullName>
    </submittedName>
</protein>
<accession>A0AA39WKB4</accession>
<keyword evidence="2" id="KW-1185">Reference proteome</keyword>
<name>A0AA39WKB4_9PEZI</name>
<dbReference type="EMBL" id="JAULSU010000005">
    <property type="protein sequence ID" value="KAK0616989.1"/>
    <property type="molecule type" value="Genomic_DNA"/>
</dbReference>
<proteinExistence type="predicted"/>